<evidence type="ECO:0000313" key="2">
    <source>
        <dbReference type="EMBL" id="TYS49519.1"/>
    </source>
</evidence>
<evidence type="ECO:0000259" key="1">
    <source>
        <dbReference type="PROSITE" id="PS51819"/>
    </source>
</evidence>
<dbReference type="EMBL" id="VTEQ01000008">
    <property type="protein sequence ID" value="TYS49519.1"/>
    <property type="molecule type" value="Genomic_DNA"/>
</dbReference>
<dbReference type="InterPro" id="IPR037523">
    <property type="entry name" value="VOC_core"/>
</dbReference>
<comment type="caution">
    <text evidence="2">The sequence shown here is derived from an EMBL/GenBank/DDBJ whole genome shotgun (WGS) entry which is preliminary data.</text>
</comment>
<protein>
    <submittedName>
        <fullName evidence="2">VOC family protein</fullName>
    </submittedName>
</protein>
<organism evidence="2 3">
    <name type="scientific">Rossellomorea marisflavi</name>
    <dbReference type="NCBI Taxonomy" id="189381"/>
    <lineage>
        <taxon>Bacteria</taxon>
        <taxon>Bacillati</taxon>
        <taxon>Bacillota</taxon>
        <taxon>Bacilli</taxon>
        <taxon>Bacillales</taxon>
        <taxon>Bacillaceae</taxon>
        <taxon>Rossellomorea</taxon>
    </lineage>
</organism>
<name>A0A5D4RFH5_9BACI</name>
<accession>A0A5D4RFH5</accession>
<dbReference type="SUPFAM" id="SSF54593">
    <property type="entry name" value="Glyoxalase/Bleomycin resistance protein/Dihydroxybiphenyl dioxygenase"/>
    <property type="match status" value="1"/>
</dbReference>
<dbReference type="AlphaFoldDB" id="A0A5D4RFH5"/>
<gene>
    <name evidence="2" type="ORF">FZC83_19935</name>
</gene>
<evidence type="ECO:0000313" key="3">
    <source>
        <dbReference type="Proteomes" id="UP000322997"/>
    </source>
</evidence>
<dbReference type="CDD" id="cd06587">
    <property type="entry name" value="VOC"/>
    <property type="match status" value="1"/>
</dbReference>
<reference evidence="2 3" key="1">
    <citation type="submission" date="2019-08" db="EMBL/GenBank/DDBJ databases">
        <title>Bacillus genomes from the desert of Cuatro Cienegas, Coahuila.</title>
        <authorList>
            <person name="Olmedo-Alvarez G."/>
        </authorList>
    </citation>
    <scope>NUCLEOTIDE SEQUENCE [LARGE SCALE GENOMIC DNA]</scope>
    <source>
        <strain evidence="2 3">CH108_3D</strain>
    </source>
</reference>
<dbReference type="InterPro" id="IPR040553">
    <property type="entry name" value="TxDE"/>
</dbReference>
<dbReference type="PROSITE" id="PS51819">
    <property type="entry name" value="VOC"/>
    <property type="match status" value="1"/>
</dbReference>
<dbReference type="InterPro" id="IPR029068">
    <property type="entry name" value="Glyas_Bleomycin-R_OHBP_Dase"/>
</dbReference>
<dbReference type="Proteomes" id="UP000322997">
    <property type="component" value="Unassembled WGS sequence"/>
</dbReference>
<dbReference type="Gene3D" id="3.10.180.10">
    <property type="entry name" value="2,3-Dihydroxybiphenyl 1,2-Dioxygenase, domain 1"/>
    <property type="match status" value="1"/>
</dbReference>
<dbReference type="Pfam" id="PF00903">
    <property type="entry name" value="Glyoxalase"/>
    <property type="match status" value="1"/>
</dbReference>
<proteinExistence type="predicted"/>
<sequence length="246" mass="27319">MAERSSFHRLMATSSPASMIRKKEGMFMKIHQLELFIGNYEETVAFYQDTMGFTCRKNGEGSTDMEVGSGTVTFHKKSGVDCYYHFALNIPFNLFDSAKAYMAERVTLAKEDDEDEVFFKESKARSFYFLDPAGNIVEFIAREGLNPDSEAGSFSPSEVLGISEIGISSEEVYQCSKEVTGKGIPARNDRPLSNGETLNFMGEAEDGAFIIIARAGRRWIFSDKPGLPAPTIVKTDRGTMTFHLSG</sequence>
<feature type="domain" description="VOC" evidence="1">
    <location>
        <begin position="29"/>
        <end position="142"/>
    </location>
</feature>
<dbReference type="InterPro" id="IPR004360">
    <property type="entry name" value="Glyas_Fos-R_dOase_dom"/>
</dbReference>
<dbReference type="Pfam" id="PF18711">
    <property type="entry name" value="TxDE"/>
    <property type="match status" value="1"/>
</dbReference>